<keyword evidence="2" id="KW-1185">Reference proteome</keyword>
<proteinExistence type="predicted"/>
<name>A0A0C9YR03_9AGAM</name>
<organism evidence="1 2">
    <name type="scientific">Pisolithus microcarpus 441</name>
    <dbReference type="NCBI Taxonomy" id="765257"/>
    <lineage>
        <taxon>Eukaryota</taxon>
        <taxon>Fungi</taxon>
        <taxon>Dikarya</taxon>
        <taxon>Basidiomycota</taxon>
        <taxon>Agaricomycotina</taxon>
        <taxon>Agaricomycetes</taxon>
        <taxon>Agaricomycetidae</taxon>
        <taxon>Boletales</taxon>
        <taxon>Sclerodermatineae</taxon>
        <taxon>Pisolithaceae</taxon>
        <taxon>Pisolithus</taxon>
    </lineage>
</organism>
<protein>
    <submittedName>
        <fullName evidence="1">Uncharacterized protein</fullName>
    </submittedName>
</protein>
<accession>A0A0C9YR03</accession>
<dbReference type="AlphaFoldDB" id="A0A0C9YR03"/>
<gene>
    <name evidence="1" type="ORF">PISMIDRAFT_683515</name>
</gene>
<dbReference type="Proteomes" id="UP000054018">
    <property type="component" value="Unassembled WGS sequence"/>
</dbReference>
<reference evidence="1 2" key="1">
    <citation type="submission" date="2014-04" db="EMBL/GenBank/DDBJ databases">
        <authorList>
            <consortium name="DOE Joint Genome Institute"/>
            <person name="Kuo A."/>
            <person name="Kohler A."/>
            <person name="Costa M.D."/>
            <person name="Nagy L.G."/>
            <person name="Floudas D."/>
            <person name="Copeland A."/>
            <person name="Barry K.W."/>
            <person name="Cichocki N."/>
            <person name="Veneault-Fourrey C."/>
            <person name="LaButti K."/>
            <person name="Lindquist E.A."/>
            <person name="Lipzen A."/>
            <person name="Lundell T."/>
            <person name="Morin E."/>
            <person name="Murat C."/>
            <person name="Sun H."/>
            <person name="Tunlid A."/>
            <person name="Henrissat B."/>
            <person name="Grigoriev I.V."/>
            <person name="Hibbett D.S."/>
            <person name="Martin F."/>
            <person name="Nordberg H.P."/>
            <person name="Cantor M.N."/>
            <person name="Hua S.X."/>
        </authorList>
    </citation>
    <scope>NUCLEOTIDE SEQUENCE [LARGE SCALE GENOMIC DNA]</scope>
    <source>
        <strain evidence="1 2">441</strain>
    </source>
</reference>
<evidence type="ECO:0000313" key="2">
    <source>
        <dbReference type="Proteomes" id="UP000054018"/>
    </source>
</evidence>
<dbReference type="HOGENOM" id="CLU_144955_2_0_1"/>
<dbReference type="EMBL" id="KN833793">
    <property type="protein sequence ID" value="KIK18996.1"/>
    <property type="molecule type" value="Genomic_DNA"/>
</dbReference>
<evidence type="ECO:0000313" key="1">
    <source>
        <dbReference type="EMBL" id="KIK18996.1"/>
    </source>
</evidence>
<reference evidence="2" key="2">
    <citation type="submission" date="2015-01" db="EMBL/GenBank/DDBJ databases">
        <title>Evolutionary Origins and Diversification of the Mycorrhizal Mutualists.</title>
        <authorList>
            <consortium name="DOE Joint Genome Institute"/>
            <consortium name="Mycorrhizal Genomics Consortium"/>
            <person name="Kohler A."/>
            <person name="Kuo A."/>
            <person name="Nagy L.G."/>
            <person name="Floudas D."/>
            <person name="Copeland A."/>
            <person name="Barry K.W."/>
            <person name="Cichocki N."/>
            <person name="Veneault-Fourrey C."/>
            <person name="LaButti K."/>
            <person name="Lindquist E.A."/>
            <person name="Lipzen A."/>
            <person name="Lundell T."/>
            <person name="Morin E."/>
            <person name="Murat C."/>
            <person name="Riley R."/>
            <person name="Ohm R."/>
            <person name="Sun H."/>
            <person name="Tunlid A."/>
            <person name="Henrissat B."/>
            <person name="Grigoriev I.V."/>
            <person name="Hibbett D.S."/>
            <person name="Martin F."/>
        </authorList>
    </citation>
    <scope>NUCLEOTIDE SEQUENCE [LARGE SCALE GENOMIC DNA]</scope>
    <source>
        <strain evidence="2">441</strain>
    </source>
</reference>
<sequence length="60" mass="6880">MQECLTLAVKEYQSSGIHNKVEESIQKAFENWGDNVDDLCPILVHIAQENQLSKILTRNH</sequence>
<dbReference type="OrthoDB" id="2703537at2759"/>